<accession>L2GCA2</accession>
<proteinExistence type="predicted"/>
<dbReference type="CDD" id="cd09917">
    <property type="entry name" value="F-box_SF"/>
    <property type="match status" value="1"/>
</dbReference>
<protein>
    <submittedName>
        <fullName evidence="3">Uncharacterized protein</fullName>
    </submittedName>
</protein>
<evidence type="ECO:0000259" key="2">
    <source>
        <dbReference type="Pfam" id="PF20183"/>
    </source>
</evidence>
<dbReference type="InterPro" id="IPR001810">
    <property type="entry name" value="F-box_dom"/>
</dbReference>
<reference evidence="3" key="1">
    <citation type="submission" date="2012-08" db="EMBL/GenBank/DDBJ databases">
        <title>Genome analysis of Colletotrichum orbiculare and Colletotrichum fructicola.</title>
        <authorList>
            <person name="Gan P.H.P."/>
            <person name="Ikeda K."/>
            <person name="Irieda H."/>
            <person name="Narusaka M."/>
            <person name="O'Connell R.J."/>
            <person name="Narusaka Y."/>
            <person name="Takano Y."/>
            <person name="Kubo Y."/>
            <person name="Shirasu K."/>
        </authorList>
    </citation>
    <scope>NUCLEOTIDE SEQUENCE</scope>
    <source>
        <strain evidence="3">Nara gc5</strain>
    </source>
</reference>
<evidence type="ECO:0000313" key="3">
    <source>
        <dbReference type="EMBL" id="ELA36294.1"/>
    </source>
</evidence>
<organism evidence="3">
    <name type="scientific">Colletotrichum fructicola (strain Nara gc5)</name>
    <name type="common">Anthracnose fungus</name>
    <name type="synonym">Colletotrichum gloeosporioides (strain Nara gc5)</name>
    <dbReference type="NCBI Taxonomy" id="1213859"/>
    <lineage>
        <taxon>Eukaryota</taxon>
        <taxon>Fungi</taxon>
        <taxon>Dikarya</taxon>
        <taxon>Ascomycota</taxon>
        <taxon>Pezizomycotina</taxon>
        <taxon>Sordariomycetes</taxon>
        <taxon>Hypocreomycetidae</taxon>
        <taxon>Glomerellales</taxon>
        <taxon>Glomerellaceae</taxon>
        <taxon>Colletotrichum</taxon>
        <taxon>Colletotrichum gloeosporioides species complex</taxon>
    </lineage>
</organism>
<sequence length="511" mass="58693">MASMSSPSTRASWYRLPAEIRLEILQYLLQDGCSLANFATVSREWQKFIEPKNFARITVTRSRLPKFSSMTHRNQGLVRYIWVCLELQEYDCNQCAAGTKRMRLMSELDDALVTTALRDLIMTLSGWEPNGSLLLDISVHSPSDTEHWFKYLTFAPDISVKDCDWKKYMPKPILAKFHDSQHDWMAGSRVSPLNSGIIDASFDGILRNGLPGAFHRSSRLRLPLVPAVTGVILRQQNRRRWSPVTLGDMFSLLPRLQQIHYEPWMEWDRACEKMLNSDYQLLFESFASTKLRKLVIFENFTQKYPELSDPDLEYDPIRTPVPCMAKALAKASLQLEILSVSFMVDASHFLCGCECLWEWPNLTSWTLTSRLLAPNESTTKIGDMLRTAAQVAMRMPNLRVMKIWNGQEGLAALFQYKSMGHGQRPVTTWRATWDYALQPSVIQAWKAVGIEHQGEHHWNDCVVFKELLNVGDVRCHGDAIHHLKLSSSVIRPVSLHQIRTESQILDGVYEW</sequence>
<dbReference type="Pfam" id="PF20183">
    <property type="entry name" value="DUF6546"/>
    <property type="match status" value="1"/>
</dbReference>
<dbReference type="Pfam" id="PF12937">
    <property type="entry name" value="F-box-like"/>
    <property type="match status" value="1"/>
</dbReference>
<name>L2GCA2_COLFN</name>
<dbReference type="SUPFAM" id="SSF81383">
    <property type="entry name" value="F-box domain"/>
    <property type="match status" value="1"/>
</dbReference>
<feature type="domain" description="DUF6546" evidence="2">
    <location>
        <begin position="288"/>
        <end position="491"/>
    </location>
</feature>
<feature type="domain" description="F-box" evidence="1">
    <location>
        <begin position="13"/>
        <end position="49"/>
    </location>
</feature>
<dbReference type="HOGENOM" id="CLU_023464_2_1_1"/>
<gene>
    <name evidence="3" type="ORF">CGGC5_4126</name>
</gene>
<evidence type="ECO:0000259" key="1">
    <source>
        <dbReference type="Pfam" id="PF12937"/>
    </source>
</evidence>
<dbReference type="InterPro" id="IPR046676">
    <property type="entry name" value="DUF6546"/>
</dbReference>
<dbReference type="EMBL" id="KB020524">
    <property type="protein sequence ID" value="ELA36294.1"/>
    <property type="molecule type" value="Genomic_DNA"/>
</dbReference>
<dbReference type="InterPro" id="IPR036047">
    <property type="entry name" value="F-box-like_dom_sf"/>
</dbReference>
<dbReference type="AlphaFoldDB" id="L2GCA2"/>